<feature type="transmembrane region" description="Helical" evidence="7">
    <location>
        <begin position="88"/>
        <end position="112"/>
    </location>
</feature>
<dbReference type="AlphaFoldDB" id="A0A6A6HGJ4"/>
<dbReference type="Proteomes" id="UP000800092">
    <property type="component" value="Unassembled WGS sequence"/>
</dbReference>
<dbReference type="PANTHER" id="PTHR31123:SF4">
    <property type="entry name" value="PROTEIN ALCS"/>
    <property type="match status" value="1"/>
</dbReference>
<evidence type="ECO:0000256" key="1">
    <source>
        <dbReference type="ARBA" id="ARBA00004141"/>
    </source>
</evidence>
<gene>
    <name evidence="8" type="ORF">EV356DRAFT_511943</name>
</gene>
<evidence type="ECO:0000256" key="7">
    <source>
        <dbReference type="SAM" id="Phobius"/>
    </source>
</evidence>
<name>A0A6A6HGJ4_VIRVR</name>
<proteinExistence type="inferred from homology"/>
<evidence type="ECO:0000313" key="9">
    <source>
        <dbReference type="Proteomes" id="UP000800092"/>
    </source>
</evidence>
<dbReference type="EMBL" id="ML991781">
    <property type="protein sequence ID" value="KAF2237235.1"/>
    <property type="molecule type" value="Genomic_DNA"/>
</dbReference>
<sequence>MAPQSHIEHEKLETTTSSENGTLQRQVTVQMSPEQYEKLFFQPTPARGDLAKRLGNPTLLGVLGFLIPYTTTMMSLMQWKGTNVSSTVGLSGTYFFLGGIAMNLAGVCEFILGNTFPFAVFVIYGSHWCNLAYVDDPAHNIVGTFDGGEASRAYNSSQGVYNVVMTLISFVFFLGSIRTNGPFCLALFCLIFVFAFIAAANFLTGYATGPSDLEHVTTLLKIGGGFGFVTAIAGWYLAINLALASTGVPSPLPAFDLGHLVFRKSQAATLERGTEIV</sequence>
<dbReference type="PANTHER" id="PTHR31123">
    <property type="entry name" value="ACCUMULATION OF DYADS PROTEIN 2-RELATED"/>
    <property type="match status" value="1"/>
</dbReference>
<evidence type="ECO:0000313" key="8">
    <source>
        <dbReference type="EMBL" id="KAF2237235.1"/>
    </source>
</evidence>
<evidence type="ECO:0000256" key="2">
    <source>
        <dbReference type="ARBA" id="ARBA00005587"/>
    </source>
</evidence>
<keyword evidence="9" id="KW-1185">Reference proteome</keyword>
<feature type="transmembrane region" description="Helical" evidence="7">
    <location>
        <begin position="159"/>
        <end position="177"/>
    </location>
</feature>
<dbReference type="GO" id="GO:0005886">
    <property type="term" value="C:plasma membrane"/>
    <property type="evidence" value="ECO:0007669"/>
    <property type="project" value="TreeGrafter"/>
</dbReference>
<organism evidence="8 9">
    <name type="scientific">Viridothelium virens</name>
    <name type="common">Speckled blister lichen</name>
    <name type="synonym">Trypethelium virens</name>
    <dbReference type="NCBI Taxonomy" id="1048519"/>
    <lineage>
        <taxon>Eukaryota</taxon>
        <taxon>Fungi</taxon>
        <taxon>Dikarya</taxon>
        <taxon>Ascomycota</taxon>
        <taxon>Pezizomycotina</taxon>
        <taxon>Dothideomycetes</taxon>
        <taxon>Dothideomycetes incertae sedis</taxon>
        <taxon>Trypetheliales</taxon>
        <taxon>Trypetheliaceae</taxon>
        <taxon>Viridothelium</taxon>
    </lineage>
</organism>
<feature type="compositionally biased region" description="Basic and acidic residues" evidence="6">
    <location>
        <begin position="1"/>
        <end position="13"/>
    </location>
</feature>
<reference evidence="8" key="1">
    <citation type="journal article" date="2020" name="Stud. Mycol.">
        <title>101 Dothideomycetes genomes: a test case for predicting lifestyles and emergence of pathogens.</title>
        <authorList>
            <person name="Haridas S."/>
            <person name="Albert R."/>
            <person name="Binder M."/>
            <person name="Bloem J."/>
            <person name="Labutti K."/>
            <person name="Salamov A."/>
            <person name="Andreopoulos B."/>
            <person name="Baker S."/>
            <person name="Barry K."/>
            <person name="Bills G."/>
            <person name="Bluhm B."/>
            <person name="Cannon C."/>
            <person name="Castanera R."/>
            <person name="Culley D."/>
            <person name="Daum C."/>
            <person name="Ezra D."/>
            <person name="Gonzalez J."/>
            <person name="Henrissat B."/>
            <person name="Kuo A."/>
            <person name="Liang C."/>
            <person name="Lipzen A."/>
            <person name="Lutzoni F."/>
            <person name="Magnuson J."/>
            <person name="Mondo S."/>
            <person name="Nolan M."/>
            <person name="Ohm R."/>
            <person name="Pangilinan J."/>
            <person name="Park H.-J."/>
            <person name="Ramirez L."/>
            <person name="Alfaro M."/>
            <person name="Sun H."/>
            <person name="Tritt A."/>
            <person name="Yoshinaga Y."/>
            <person name="Zwiers L.-H."/>
            <person name="Turgeon B."/>
            <person name="Goodwin S."/>
            <person name="Spatafora J."/>
            <person name="Crous P."/>
            <person name="Grigoriev I."/>
        </authorList>
    </citation>
    <scope>NUCLEOTIDE SEQUENCE</scope>
    <source>
        <strain evidence="8">Tuck. ex Michener</strain>
    </source>
</reference>
<feature type="transmembrane region" description="Helical" evidence="7">
    <location>
        <begin position="184"/>
        <end position="207"/>
    </location>
</feature>
<dbReference type="Pfam" id="PF01184">
    <property type="entry name" value="Gpr1_Fun34_YaaH"/>
    <property type="match status" value="1"/>
</dbReference>
<keyword evidence="3 7" id="KW-0812">Transmembrane</keyword>
<evidence type="ECO:0000256" key="5">
    <source>
        <dbReference type="ARBA" id="ARBA00023136"/>
    </source>
</evidence>
<dbReference type="InterPro" id="IPR000791">
    <property type="entry name" value="Gpr1/Fun34/SatP-like"/>
</dbReference>
<protein>
    <recommendedName>
        <fullName evidence="10">GPR1/FUN34/YaaH-class plasma membrane protein</fullName>
    </recommendedName>
</protein>
<evidence type="ECO:0000256" key="6">
    <source>
        <dbReference type="SAM" id="MobiDB-lite"/>
    </source>
</evidence>
<feature type="transmembrane region" description="Helical" evidence="7">
    <location>
        <begin position="58"/>
        <end position="76"/>
    </location>
</feature>
<evidence type="ECO:0000256" key="3">
    <source>
        <dbReference type="ARBA" id="ARBA00022692"/>
    </source>
</evidence>
<keyword evidence="5 7" id="KW-0472">Membrane</keyword>
<comment type="similarity">
    <text evidence="2">Belongs to the acetate uptake transporter (AceTr) (TC 2.A.96) family.</text>
</comment>
<keyword evidence="4 7" id="KW-1133">Transmembrane helix</keyword>
<accession>A0A6A6HGJ4</accession>
<evidence type="ECO:0008006" key="10">
    <source>
        <dbReference type="Google" id="ProtNLM"/>
    </source>
</evidence>
<evidence type="ECO:0000256" key="4">
    <source>
        <dbReference type="ARBA" id="ARBA00022989"/>
    </source>
</evidence>
<feature type="region of interest" description="Disordered" evidence="6">
    <location>
        <begin position="1"/>
        <end position="23"/>
    </location>
</feature>
<dbReference type="InterPro" id="IPR051633">
    <property type="entry name" value="AceTr"/>
</dbReference>
<comment type="subcellular location">
    <subcellularLocation>
        <location evidence="1">Membrane</location>
        <topology evidence="1">Multi-pass membrane protein</topology>
    </subcellularLocation>
</comment>
<dbReference type="OrthoDB" id="3648309at2759"/>
<feature type="transmembrane region" description="Helical" evidence="7">
    <location>
        <begin position="219"/>
        <end position="243"/>
    </location>
</feature>
<feature type="compositionally biased region" description="Polar residues" evidence="6">
    <location>
        <begin position="14"/>
        <end position="23"/>
    </location>
</feature>
<dbReference type="GO" id="GO:0015123">
    <property type="term" value="F:acetate transmembrane transporter activity"/>
    <property type="evidence" value="ECO:0007669"/>
    <property type="project" value="TreeGrafter"/>
</dbReference>